<evidence type="ECO:0000313" key="2">
    <source>
        <dbReference type="EMBL" id="EKG14744.1"/>
    </source>
</evidence>
<evidence type="ECO:0000256" key="1">
    <source>
        <dbReference type="SAM" id="MobiDB-lite"/>
    </source>
</evidence>
<sequence>MRDMSDRESDGPQKSYAESMAIQPSTPPEFDVGDEARLIMQANGLMEGQQVKILERMAIDGLWQYRVECEGQAYRQALENGQVREWFLEADLDAVA</sequence>
<dbReference type="AlphaFoldDB" id="K2RX05"/>
<proteinExistence type="predicted"/>
<dbReference type="VEuPathDB" id="FungiDB:MPH_08019"/>
<comment type="caution">
    <text evidence="2">The sequence shown here is derived from an EMBL/GenBank/DDBJ whole genome shotgun (WGS) entry which is preliminary data.</text>
</comment>
<feature type="compositionally biased region" description="Basic and acidic residues" evidence="1">
    <location>
        <begin position="1"/>
        <end position="11"/>
    </location>
</feature>
<protein>
    <submittedName>
        <fullName evidence="2">Uncharacterized protein</fullName>
    </submittedName>
</protein>
<dbReference type="EMBL" id="AHHD01000337">
    <property type="protein sequence ID" value="EKG14744.1"/>
    <property type="molecule type" value="Genomic_DNA"/>
</dbReference>
<reference evidence="2 3" key="1">
    <citation type="journal article" date="2012" name="BMC Genomics">
        <title>Tools to kill: Genome of one of the most destructive plant pathogenic fungi Macrophomina phaseolina.</title>
        <authorList>
            <person name="Islam M.S."/>
            <person name="Haque M.S."/>
            <person name="Islam M.M."/>
            <person name="Emdad E.M."/>
            <person name="Halim A."/>
            <person name="Hossen Q.M.M."/>
            <person name="Hossain M.Z."/>
            <person name="Ahmed B."/>
            <person name="Rahim S."/>
            <person name="Rahman M.S."/>
            <person name="Alam M.M."/>
            <person name="Hou S."/>
            <person name="Wan X."/>
            <person name="Saito J.A."/>
            <person name="Alam M."/>
        </authorList>
    </citation>
    <scope>NUCLEOTIDE SEQUENCE [LARGE SCALE GENOMIC DNA]</scope>
    <source>
        <strain evidence="2 3">MS6</strain>
    </source>
</reference>
<dbReference type="Proteomes" id="UP000007129">
    <property type="component" value="Unassembled WGS sequence"/>
</dbReference>
<dbReference type="OrthoDB" id="10550965at2759"/>
<gene>
    <name evidence="2" type="ORF">MPH_08019</name>
</gene>
<organism evidence="2 3">
    <name type="scientific">Macrophomina phaseolina (strain MS6)</name>
    <name type="common">Charcoal rot fungus</name>
    <dbReference type="NCBI Taxonomy" id="1126212"/>
    <lineage>
        <taxon>Eukaryota</taxon>
        <taxon>Fungi</taxon>
        <taxon>Dikarya</taxon>
        <taxon>Ascomycota</taxon>
        <taxon>Pezizomycotina</taxon>
        <taxon>Dothideomycetes</taxon>
        <taxon>Dothideomycetes incertae sedis</taxon>
        <taxon>Botryosphaeriales</taxon>
        <taxon>Botryosphaeriaceae</taxon>
        <taxon>Macrophomina</taxon>
    </lineage>
</organism>
<accession>K2RX05</accession>
<dbReference type="HOGENOM" id="CLU_2360122_0_0_1"/>
<feature type="region of interest" description="Disordered" evidence="1">
    <location>
        <begin position="1"/>
        <end position="31"/>
    </location>
</feature>
<name>K2RX05_MACPH</name>
<dbReference type="InParanoid" id="K2RX05"/>
<evidence type="ECO:0000313" key="3">
    <source>
        <dbReference type="Proteomes" id="UP000007129"/>
    </source>
</evidence>